<dbReference type="Proteomes" id="UP001480595">
    <property type="component" value="Unassembled WGS sequence"/>
</dbReference>
<dbReference type="InterPro" id="IPR005828">
    <property type="entry name" value="MFS_sugar_transport-like"/>
</dbReference>
<dbReference type="PANTHER" id="PTHR48022">
    <property type="entry name" value="PLASTIDIC GLUCOSE TRANSPORTER 4"/>
    <property type="match status" value="1"/>
</dbReference>
<dbReference type="InterPro" id="IPR005829">
    <property type="entry name" value="Sugar_transporter_CS"/>
</dbReference>
<feature type="transmembrane region" description="Helical" evidence="6">
    <location>
        <begin position="128"/>
        <end position="147"/>
    </location>
</feature>
<dbReference type="PROSITE" id="PS00217">
    <property type="entry name" value="SUGAR_TRANSPORT_2"/>
    <property type="match status" value="1"/>
</dbReference>
<dbReference type="InterPro" id="IPR020846">
    <property type="entry name" value="MFS_dom"/>
</dbReference>
<feature type="domain" description="Major facilitator superfamily (MFS) profile" evidence="7">
    <location>
        <begin position="49"/>
        <end position="466"/>
    </location>
</feature>
<comment type="caution">
    <text evidence="8">The sequence shown here is derived from an EMBL/GenBank/DDBJ whole genome shotgun (WGS) entry which is preliminary data.</text>
</comment>
<dbReference type="RefSeq" id="XP_066713570.1">
    <property type="nucleotide sequence ID" value="XM_066859981.1"/>
</dbReference>
<evidence type="ECO:0000313" key="9">
    <source>
        <dbReference type="Proteomes" id="UP001480595"/>
    </source>
</evidence>
<dbReference type="InterPro" id="IPR036259">
    <property type="entry name" value="MFS_trans_sf"/>
</dbReference>
<evidence type="ECO:0000256" key="5">
    <source>
        <dbReference type="ARBA" id="ARBA00023136"/>
    </source>
</evidence>
<protein>
    <recommendedName>
        <fullName evidence="7">Major facilitator superfamily (MFS) profile domain-containing protein</fullName>
    </recommendedName>
</protein>
<keyword evidence="9" id="KW-1185">Reference proteome</keyword>
<feature type="transmembrane region" description="Helical" evidence="6">
    <location>
        <begin position="96"/>
        <end position="116"/>
    </location>
</feature>
<dbReference type="InterPro" id="IPR050360">
    <property type="entry name" value="MFS_Sugar_Transporters"/>
</dbReference>
<dbReference type="PROSITE" id="PS50850">
    <property type="entry name" value="MFS"/>
    <property type="match status" value="1"/>
</dbReference>
<keyword evidence="4 6" id="KW-1133">Transmembrane helix</keyword>
<reference evidence="8 9" key="1">
    <citation type="submission" date="2023-01" db="EMBL/GenBank/DDBJ databases">
        <title>Analysis of 21 Apiospora genomes using comparative genomics revels a genus with tremendous synthesis potential of carbohydrate active enzymes and secondary metabolites.</title>
        <authorList>
            <person name="Sorensen T."/>
        </authorList>
    </citation>
    <scope>NUCLEOTIDE SEQUENCE [LARGE SCALE GENOMIC DNA]</scope>
    <source>
        <strain evidence="8 9">CBS 135458</strain>
    </source>
</reference>
<dbReference type="Pfam" id="PF00083">
    <property type="entry name" value="Sugar_tr"/>
    <property type="match status" value="1"/>
</dbReference>
<dbReference type="PANTHER" id="PTHR48022:SF83">
    <property type="entry name" value="MAJOR FACILITATOR SUPERFAMILY (MFS) PROFILE DOMAIN-CONTAINING PROTEIN"/>
    <property type="match status" value="1"/>
</dbReference>
<dbReference type="Gene3D" id="1.20.1250.20">
    <property type="entry name" value="MFS general substrate transporter like domains"/>
    <property type="match status" value="1"/>
</dbReference>
<evidence type="ECO:0000256" key="6">
    <source>
        <dbReference type="SAM" id="Phobius"/>
    </source>
</evidence>
<feature type="transmembrane region" description="Helical" evidence="6">
    <location>
        <begin position="343"/>
        <end position="365"/>
    </location>
</feature>
<dbReference type="SUPFAM" id="SSF103473">
    <property type="entry name" value="MFS general substrate transporter"/>
    <property type="match status" value="1"/>
</dbReference>
<feature type="transmembrane region" description="Helical" evidence="6">
    <location>
        <begin position="309"/>
        <end position="331"/>
    </location>
</feature>
<feature type="transmembrane region" description="Helical" evidence="6">
    <location>
        <begin position="377"/>
        <end position="397"/>
    </location>
</feature>
<dbReference type="GeneID" id="92093044"/>
<evidence type="ECO:0000256" key="2">
    <source>
        <dbReference type="ARBA" id="ARBA00010992"/>
    </source>
</evidence>
<evidence type="ECO:0000256" key="4">
    <source>
        <dbReference type="ARBA" id="ARBA00022989"/>
    </source>
</evidence>
<comment type="subcellular location">
    <subcellularLocation>
        <location evidence="1">Membrane</location>
        <topology evidence="1">Multi-pass membrane protein</topology>
    </subcellularLocation>
</comment>
<accession>A0ABR1UGV1</accession>
<gene>
    <name evidence="8" type="ORF">PG994_008572</name>
</gene>
<keyword evidence="5 6" id="KW-0472">Membrane</keyword>
<dbReference type="EMBL" id="JAQQWL010000009">
    <property type="protein sequence ID" value="KAK8058124.1"/>
    <property type="molecule type" value="Genomic_DNA"/>
</dbReference>
<evidence type="ECO:0000256" key="1">
    <source>
        <dbReference type="ARBA" id="ARBA00004141"/>
    </source>
</evidence>
<evidence type="ECO:0000259" key="7">
    <source>
        <dbReference type="PROSITE" id="PS50850"/>
    </source>
</evidence>
<keyword evidence="3 6" id="KW-0812">Transmembrane</keyword>
<evidence type="ECO:0000256" key="3">
    <source>
        <dbReference type="ARBA" id="ARBA00022692"/>
    </source>
</evidence>
<feature type="transmembrane region" description="Helical" evidence="6">
    <location>
        <begin position="53"/>
        <end position="76"/>
    </location>
</feature>
<feature type="transmembrane region" description="Helical" evidence="6">
    <location>
        <begin position="444"/>
        <end position="460"/>
    </location>
</feature>
<name>A0ABR1UGV1_9PEZI</name>
<organism evidence="8 9">
    <name type="scientific">Apiospora phragmitis</name>
    <dbReference type="NCBI Taxonomy" id="2905665"/>
    <lineage>
        <taxon>Eukaryota</taxon>
        <taxon>Fungi</taxon>
        <taxon>Dikarya</taxon>
        <taxon>Ascomycota</taxon>
        <taxon>Pezizomycotina</taxon>
        <taxon>Sordariomycetes</taxon>
        <taxon>Xylariomycetidae</taxon>
        <taxon>Amphisphaeriales</taxon>
        <taxon>Apiosporaceae</taxon>
        <taxon>Apiospora</taxon>
    </lineage>
</organism>
<feature type="transmembrane region" description="Helical" evidence="6">
    <location>
        <begin position="153"/>
        <end position="175"/>
    </location>
</feature>
<comment type="similarity">
    <text evidence="2">Belongs to the major facilitator superfamily. Sugar transporter (TC 2.A.1.1) family.</text>
</comment>
<sequence>MAERPVQVASHQKVANQELEEKLGASAILEAKQATDDEHAQTLFQALRENRMAVFWSVMISMNTTTILMGNFYAYPEFKQKFGEYYEDIGEWQVNGPWQVGLSMASTVGGIFGGLINGYFASKYGYRMVMIVAMGILNCFLFIVFFAPNRGVLLAGQVLCGLCWGVFATLAPAYASEVCPTNLRGYLTTYVNLCWAIGQLIASGVLKGCLKIEGEMGYKIPFAIQWATMAHPAHDDSLPSPRVPMVPRPPRAAGRRPQIHRAAGGRKTADQVSAQLAMMLHTTKMEAEVTKGTTYLDCFRGADRRRTEIVCIALMGQILSGSTFAYTPTFFFTSAGMAIENAFSLGLGATGMAAVLFVIGILDVAAGERALWPMGGLCLFWLFTYSLTIGPLAYSIISETSSIRLRPLAVVLARCSYQLTNIVSQVLNPYMISKVEWNWRGKCGFFWGSTAFLVFLWAYLRLPEIKGRTYEELDILFTNKVSARKFAGTHVDAYAETHHMEVHYDEPKA</sequence>
<proteinExistence type="inferred from homology"/>
<evidence type="ECO:0000313" key="8">
    <source>
        <dbReference type="EMBL" id="KAK8058124.1"/>
    </source>
</evidence>